<sequence length="210" mass="23383">MDSAALRERVEAEKATELERLGSNRFLVALTDADLATGTVLRAAADSEHAAHATFGRWADHENDPAARELFGWVADREAEHRDRVLETLGEEYDPRDGGTVHSYLRDRTDAVERVAAGLVGRPLVSVRAHLQIVSHFVNEADEPRADLFRDLRSETEEELERGLAYLDDHCDHEEDWETAAAVAAYVVQLAYDDYADSLRGLGVDVKPVC</sequence>
<gene>
    <name evidence="1" type="ORF">HUG12_10280</name>
</gene>
<evidence type="ECO:0000313" key="1">
    <source>
        <dbReference type="EMBL" id="QLG62094.1"/>
    </source>
</evidence>
<dbReference type="KEGG" id="halu:HUG12_10280"/>
<dbReference type="Proteomes" id="UP000509626">
    <property type="component" value="Chromosome"/>
</dbReference>
<dbReference type="InterPro" id="IPR009078">
    <property type="entry name" value="Ferritin-like_SF"/>
</dbReference>
<organism evidence="1 2">
    <name type="scientific">Halorarum salinum</name>
    <dbReference type="NCBI Taxonomy" id="2743089"/>
    <lineage>
        <taxon>Archaea</taxon>
        <taxon>Methanobacteriati</taxon>
        <taxon>Methanobacteriota</taxon>
        <taxon>Stenosarchaea group</taxon>
        <taxon>Halobacteria</taxon>
        <taxon>Halobacteriales</taxon>
        <taxon>Haloferacaceae</taxon>
        <taxon>Halorarum</taxon>
    </lineage>
</organism>
<protein>
    <submittedName>
        <fullName evidence="1">Rubrerythrin family protein</fullName>
    </submittedName>
</protein>
<accession>A0A7D5LAV6</accession>
<dbReference type="GeneID" id="56037849"/>
<dbReference type="RefSeq" id="WP_179268679.1">
    <property type="nucleotide sequence ID" value="NZ_CP058579.1"/>
</dbReference>
<dbReference type="OrthoDB" id="188002at2157"/>
<dbReference type="EMBL" id="CP058579">
    <property type="protein sequence ID" value="QLG62094.1"/>
    <property type="molecule type" value="Genomic_DNA"/>
</dbReference>
<name>A0A7D5LAV6_9EURY</name>
<proteinExistence type="predicted"/>
<evidence type="ECO:0000313" key="2">
    <source>
        <dbReference type="Proteomes" id="UP000509626"/>
    </source>
</evidence>
<keyword evidence="2" id="KW-1185">Reference proteome</keyword>
<dbReference type="AlphaFoldDB" id="A0A7D5LAV6"/>
<dbReference type="SUPFAM" id="SSF47240">
    <property type="entry name" value="Ferritin-like"/>
    <property type="match status" value="1"/>
</dbReference>
<reference evidence="1 2" key="1">
    <citation type="submission" date="2020-06" db="EMBL/GenBank/DDBJ databases">
        <title>NJ-3-1, isolated from saline soil.</title>
        <authorList>
            <person name="Cui H.L."/>
            <person name="Shi X."/>
        </authorList>
    </citation>
    <scope>NUCLEOTIDE SEQUENCE [LARGE SCALE GENOMIC DNA]</scope>
    <source>
        <strain evidence="1 2">NJ-3-1</strain>
    </source>
</reference>